<dbReference type="InterPro" id="IPR007324">
    <property type="entry name" value="Sugar-bd_dom_put"/>
</dbReference>
<dbReference type="InterPro" id="IPR051054">
    <property type="entry name" value="SorC_transcr_regulators"/>
</dbReference>
<sequence length="311" mass="34461">MYDRKDLILQTAILYYEKEKTQTQIAEELGISRPTVAKFLKEAKESGIVRISIQHKMPSFTKLSETIEESYGLNKVFIVPSKNNSNHVKEAIGQLCSDLVQKNMQLYRNIGIGWGTTVYEYVQAASYIDTPIHSVVPLIGGIGINDIKYHSNHLAFQLAEKYHCEPTYFYAPAIAENPTVYQAFSSSELVRSVMQKGKDVDVAIVSIGNPTSDSTIRQLGYISNEEAKQIQQSGAVGDILASFYDSKGKPVQISLAEKMIGLKIKDLQAIPQTILLASGKEKIASLKAILQQPKLVTDLIIDSELAEGIME</sequence>
<evidence type="ECO:0000313" key="6">
    <source>
        <dbReference type="EMBL" id="MCY3087926.1"/>
    </source>
</evidence>
<evidence type="ECO:0000256" key="2">
    <source>
        <dbReference type="ARBA" id="ARBA00023015"/>
    </source>
</evidence>
<dbReference type="Proteomes" id="UP000250354">
    <property type="component" value="Chromosome"/>
</dbReference>
<dbReference type="Pfam" id="PF13412">
    <property type="entry name" value="HTH_24"/>
    <property type="match status" value="1"/>
</dbReference>
<evidence type="ECO:0000313" key="8">
    <source>
        <dbReference type="Proteomes" id="UP000250354"/>
    </source>
</evidence>
<accession>A0A1E9PN73</accession>
<feature type="domain" description="Sugar-binding" evidence="5">
    <location>
        <begin position="61"/>
        <end position="310"/>
    </location>
</feature>
<name>A0A1E9PN73_9LACT</name>
<dbReference type="AlphaFoldDB" id="A0A1E9PN73"/>
<dbReference type="InterPro" id="IPR011991">
    <property type="entry name" value="ArsR-like_HTH"/>
</dbReference>
<dbReference type="SUPFAM" id="SSF100950">
    <property type="entry name" value="NagB/RpiA/CoA transferase-like"/>
    <property type="match status" value="1"/>
</dbReference>
<gene>
    <name evidence="7" type="ORF">DBT44_0009050</name>
    <name evidence="6" type="ORF">ODY61_07380</name>
</gene>
<accession>A0A9Q4DDS3</accession>
<reference evidence="7 8" key="1">
    <citation type="journal article" date="2020" name="J. Bacteriol.">
        <title>Aerococcus urinae Isolated from Women with Lower Urinary Tract Symptoms: In Vitro Aggregation and Genome Analysis.</title>
        <authorList>
            <person name="Hilt E.E."/>
            <person name="Putonti C."/>
            <person name="Thomas-White K."/>
            <person name="Lewis A.L."/>
            <person name="Visick K.L."/>
            <person name="Gilbert N.M."/>
            <person name="Wolfe A.J."/>
        </authorList>
    </citation>
    <scope>NUCLEOTIDE SEQUENCE [LARGE SCALE GENOMIC DNA]</scope>
    <source>
        <strain evidence="7 8">UMB1016</strain>
    </source>
</reference>
<reference evidence="7" key="3">
    <citation type="submission" date="2024-02" db="EMBL/GenBank/DDBJ databases">
        <authorList>
            <person name="Choi B."/>
        </authorList>
    </citation>
    <scope>NUCLEOTIDE SEQUENCE</scope>
    <source>
        <strain evidence="7">UMB1016</strain>
    </source>
</reference>
<dbReference type="EMBL" id="JAOTMY010000003">
    <property type="protein sequence ID" value="MCY3087926.1"/>
    <property type="molecule type" value="Genomic_DNA"/>
</dbReference>
<dbReference type="CDD" id="cd00090">
    <property type="entry name" value="HTH_ARSR"/>
    <property type="match status" value="1"/>
</dbReference>
<dbReference type="InterPro" id="IPR037171">
    <property type="entry name" value="NagB/RpiA_transferase-like"/>
</dbReference>
<evidence type="ECO:0000256" key="3">
    <source>
        <dbReference type="ARBA" id="ARBA00023125"/>
    </source>
</evidence>
<dbReference type="GO" id="GO:0003677">
    <property type="term" value="F:DNA binding"/>
    <property type="evidence" value="ECO:0007669"/>
    <property type="project" value="UniProtKB-KW"/>
</dbReference>
<dbReference type="Gene3D" id="3.40.50.1360">
    <property type="match status" value="1"/>
</dbReference>
<dbReference type="GeneID" id="86858342"/>
<dbReference type="RefSeq" id="WP_013669839.1">
    <property type="nucleotide sequence ID" value="NZ_CAJHLJ010000004.1"/>
</dbReference>
<dbReference type="Pfam" id="PF04198">
    <property type="entry name" value="Sugar-bind"/>
    <property type="match status" value="1"/>
</dbReference>
<proteinExistence type="inferred from homology"/>
<evidence type="ECO:0000313" key="9">
    <source>
        <dbReference type="Proteomes" id="UP001069047"/>
    </source>
</evidence>
<evidence type="ECO:0000313" key="7">
    <source>
        <dbReference type="EMBL" id="WWC54513.1"/>
    </source>
</evidence>
<protein>
    <submittedName>
        <fullName evidence="6">Sugar-binding transcriptional regulator</fullName>
    </submittedName>
</protein>
<evidence type="ECO:0000256" key="1">
    <source>
        <dbReference type="ARBA" id="ARBA00010466"/>
    </source>
</evidence>
<comment type="similarity">
    <text evidence="1">Belongs to the SorC transcriptional regulatory family.</text>
</comment>
<reference evidence="6" key="2">
    <citation type="submission" date="2022-09" db="EMBL/GenBank/DDBJ databases">
        <title>Aerococcus urinae taxonomy study.</title>
        <authorList>
            <person name="Christensen J."/>
            <person name="Senneby E."/>
        </authorList>
    </citation>
    <scope>NUCLEOTIDE SEQUENCE</scope>
    <source>
        <strain evidence="6">LUND-41-B12</strain>
    </source>
</reference>
<dbReference type="Proteomes" id="UP001069047">
    <property type="component" value="Unassembled WGS sequence"/>
</dbReference>
<dbReference type="Gene3D" id="1.10.10.60">
    <property type="entry name" value="Homeodomain-like"/>
    <property type="match status" value="1"/>
</dbReference>
<keyword evidence="4" id="KW-0804">Transcription</keyword>
<dbReference type="GO" id="GO:0030246">
    <property type="term" value="F:carbohydrate binding"/>
    <property type="evidence" value="ECO:0007669"/>
    <property type="project" value="InterPro"/>
</dbReference>
<evidence type="ECO:0000256" key="4">
    <source>
        <dbReference type="ARBA" id="ARBA00023163"/>
    </source>
</evidence>
<keyword evidence="8" id="KW-1185">Reference proteome</keyword>
<evidence type="ECO:0000259" key="5">
    <source>
        <dbReference type="Pfam" id="PF04198"/>
    </source>
</evidence>
<dbReference type="PANTHER" id="PTHR34294">
    <property type="entry name" value="TRANSCRIPTIONAL REGULATOR-RELATED"/>
    <property type="match status" value="1"/>
</dbReference>
<organism evidence="6 9">
    <name type="scientific">Aerococcus mictus</name>
    <dbReference type="NCBI Taxonomy" id="2976810"/>
    <lineage>
        <taxon>Bacteria</taxon>
        <taxon>Bacillati</taxon>
        <taxon>Bacillota</taxon>
        <taxon>Bacilli</taxon>
        <taxon>Lactobacillales</taxon>
        <taxon>Aerococcaceae</taxon>
        <taxon>Aerococcus</taxon>
    </lineage>
</organism>
<keyword evidence="3" id="KW-0238">DNA-binding</keyword>
<keyword evidence="2" id="KW-0805">Transcription regulation</keyword>
<dbReference type="EMBL" id="CP145132">
    <property type="protein sequence ID" value="WWC54513.1"/>
    <property type="molecule type" value="Genomic_DNA"/>
</dbReference>